<feature type="transmembrane region" description="Helical" evidence="1">
    <location>
        <begin position="420"/>
        <end position="445"/>
    </location>
</feature>
<name>A0ABS7UYL8_9BACI</name>
<feature type="transmembrane region" description="Helical" evidence="1">
    <location>
        <begin position="161"/>
        <end position="181"/>
    </location>
</feature>
<protein>
    <submittedName>
        <fullName evidence="3">PepSY domain-containing protein</fullName>
    </submittedName>
</protein>
<evidence type="ECO:0000313" key="3">
    <source>
        <dbReference type="EMBL" id="MBZ5753426.1"/>
    </source>
</evidence>
<dbReference type="InterPro" id="IPR005625">
    <property type="entry name" value="PepSY-ass_TM"/>
</dbReference>
<gene>
    <name evidence="3" type="ORF">K9V48_25170</name>
</gene>
<dbReference type="InterPro" id="IPR025711">
    <property type="entry name" value="PepSY"/>
</dbReference>
<dbReference type="RefSeq" id="WP_224141847.1">
    <property type="nucleotide sequence ID" value="NZ_JAIQUM010000109.1"/>
</dbReference>
<dbReference type="PANTHER" id="PTHR34219">
    <property type="entry name" value="IRON-REGULATED INNER MEMBRANE PROTEIN-RELATED"/>
    <property type="match status" value="1"/>
</dbReference>
<feature type="transmembrane region" description="Helical" evidence="1">
    <location>
        <begin position="378"/>
        <end position="399"/>
    </location>
</feature>
<accession>A0ABS7UYL8</accession>
<feature type="domain" description="PepSY" evidence="2">
    <location>
        <begin position="289"/>
        <end position="347"/>
    </location>
</feature>
<keyword evidence="4" id="KW-1185">Reference proteome</keyword>
<comment type="caution">
    <text evidence="3">The sequence shown here is derived from an EMBL/GenBank/DDBJ whole genome shotgun (WGS) entry which is preliminary data.</text>
</comment>
<dbReference type="Pfam" id="PF03413">
    <property type="entry name" value="PepSY"/>
    <property type="match status" value="2"/>
</dbReference>
<feature type="transmembrane region" description="Helical" evidence="1">
    <location>
        <begin position="207"/>
        <end position="229"/>
    </location>
</feature>
<evidence type="ECO:0000313" key="4">
    <source>
        <dbReference type="Proteomes" id="UP001165287"/>
    </source>
</evidence>
<feature type="domain" description="PepSY" evidence="2">
    <location>
        <begin position="77"/>
        <end position="133"/>
    </location>
</feature>
<dbReference type="Proteomes" id="UP001165287">
    <property type="component" value="Unassembled WGS sequence"/>
</dbReference>
<dbReference type="Pfam" id="PF03929">
    <property type="entry name" value="PepSY_TM"/>
    <property type="match status" value="1"/>
</dbReference>
<feature type="transmembrane region" description="Helical" evidence="1">
    <location>
        <begin position="32"/>
        <end position="56"/>
    </location>
</feature>
<sequence length="462" mass="51657">MESVKVETTIKNPKESTEKHTKATLYKTVWRWHFYAGVIFAPFLIILAVTGSIYLFKPQIEQVLYQDYYEVNPQGDKIPASQQIEEVKKLYPDAQVTKYRPGENATRSSEVSITSNNESLTVFIDLYTGKSLGELNNADRIMDKIEEFHGELMAGTLGDRIVELAACWAIVLIVTGLFLWYPRKKQSLSGVLFPRLKKGKKILRRDLHAVPAFWITAGMFFLIMTGLPWSGFWGSNFQSLATNSGAGYPPSIWSGSAPTSTIKTKDIADVPWAAENLDVPKSEIQGFIPLSIDDVVAIANREGIHPSYTVNIPNEKEGVYTLSAFPPKAQDEATIHIDQYSGAVLADYRYDNYGLIGKTVAWGITLHKGTQFGLVNQFISLLICLGIIFVAVSGFYLWLKRKPKKEMGAPKAPSIKKMKLFLILLIGLGILFPLVGLSLIVVRLIDWLIIQRISVVKKFMNA</sequence>
<evidence type="ECO:0000259" key="2">
    <source>
        <dbReference type="Pfam" id="PF03413"/>
    </source>
</evidence>
<organism evidence="3 4">
    <name type="scientific">Metabacillus rhizolycopersici</name>
    <dbReference type="NCBI Taxonomy" id="2875709"/>
    <lineage>
        <taxon>Bacteria</taxon>
        <taxon>Bacillati</taxon>
        <taxon>Bacillota</taxon>
        <taxon>Bacilli</taxon>
        <taxon>Bacillales</taxon>
        <taxon>Bacillaceae</taxon>
        <taxon>Metabacillus</taxon>
    </lineage>
</organism>
<proteinExistence type="predicted"/>
<dbReference type="EMBL" id="JAIQUM010000109">
    <property type="protein sequence ID" value="MBZ5753426.1"/>
    <property type="molecule type" value="Genomic_DNA"/>
</dbReference>
<keyword evidence="1" id="KW-0812">Transmembrane</keyword>
<keyword evidence="1" id="KW-0472">Membrane</keyword>
<dbReference type="PANTHER" id="PTHR34219:SF1">
    <property type="entry name" value="PEPSY DOMAIN-CONTAINING PROTEIN"/>
    <property type="match status" value="1"/>
</dbReference>
<reference evidence="3" key="1">
    <citation type="submission" date="2024-05" db="EMBL/GenBank/DDBJ databases">
        <title>Metabacillus sp. nov., isolated from the rhizosphere soil of tomato plants.</title>
        <authorList>
            <person name="Ma R."/>
        </authorList>
    </citation>
    <scope>NUCLEOTIDE SEQUENCE</scope>
    <source>
        <strain evidence="3">DBTR6</strain>
    </source>
</reference>
<keyword evidence="1" id="KW-1133">Transmembrane helix</keyword>
<evidence type="ECO:0000256" key="1">
    <source>
        <dbReference type="SAM" id="Phobius"/>
    </source>
</evidence>